<dbReference type="AlphaFoldDB" id="A0AAD6Y3A0"/>
<feature type="signal peptide" evidence="7">
    <location>
        <begin position="1"/>
        <end position="23"/>
    </location>
</feature>
<accession>A0AAD6Y3A0</accession>
<keyword evidence="2" id="KW-0812">Transmembrane</keyword>
<evidence type="ECO:0000256" key="7">
    <source>
        <dbReference type="SAM" id="SignalP"/>
    </source>
</evidence>
<dbReference type="PANTHER" id="PTHR24269">
    <property type="entry name" value="KREMEN PROTEIN"/>
    <property type="match status" value="1"/>
</dbReference>
<protein>
    <recommendedName>
        <fullName evidence="8">WSC domain-containing protein</fullName>
    </recommendedName>
</protein>
<sequence>MAQYSLLQLIRFAFALFTVGAHAEASPAVRVQRQIGGNAGNVSALPPLWTPFAVCWEDFFQFNGVGFLLGPSITLSDMTIEVCVDYCDAGSFRMAGTTNGDTCRCGNMFYPFSEESLTNAECDIPCAGNAAEKCGASDVPGLWVLGKDDGLVFDLQGRDLSALIVGDWRLSYVYNDTVGARALEHNAVDLHPGLPRGNLTIETCLNACAASGYTIAGQEFADECYCGNELLHSSRPVPGVSPSTGAMACKGDVQEMCGGPNRLQVYVQEGAPANVLPLVPFGINI</sequence>
<evidence type="ECO:0000313" key="10">
    <source>
        <dbReference type="Proteomes" id="UP001219525"/>
    </source>
</evidence>
<proteinExistence type="predicted"/>
<feature type="chain" id="PRO_5042142844" description="WSC domain-containing protein" evidence="7">
    <location>
        <begin position="24"/>
        <end position="285"/>
    </location>
</feature>
<dbReference type="PROSITE" id="PS51212">
    <property type="entry name" value="WSC"/>
    <property type="match status" value="2"/>
</dbReference>
<evidence type="ECO:0000256" key="2">
    <source>
        <dbReference type="ARBA" id="ARBA00022692"/>
    </source>
</evidence>
<dbReference type="SMART" id="SM00321">
    <property type="entry name" value="WSC"/>
    <property type="match status" value="2"/>
</dbReference>
<feature type="domain" description="WSC" evidence="8">
    <location>
        <begin position="167"/>
        <end position="269"/>
    </location>
</feature>
<keyword evidence="5" id="KW-0472">Membrane</keyword>
<comment type="caution">
    <text evidence="9">The sequence shown here is derived from an EMBL/GenBank/DDBJ whole genome shotgun (WGS) entry which is preliminary data.</text>
</comment>
<reference evidence="9" key="1">
    <citation type="submission" date="2023-03" db="EMBL/GenBank/DDBJ databases">
        <title>Massive genome expansion in bonnet fungi (Mycena s.s.) driven by repeated elements and novel gene families across ecological guilds.</title>
        <authorList>
            <consortium name="Lawrence Berkeley National Laboratory"/>
            <person name="Harder C.B."/>
            <person name="Miyauchi S."/>
            <person name="Viragh M."/>
            <person name="Kuo A."/>
            <person name="Thoen E."/>
            <person name="Andreopoulos B."/>
            <person name="Lu D."/>
            <person name="Skrede I."/>
            <person name="Drula E."/>
            <person name="Henrissat B."/>
            <person name="Morin E."/>
            <person name="Kohler A."/>
            <person name="Barry K."/>
            <person name="LaButti K."/>
            <person name="Morin E."/>
            <person name="Salamov A."/>
            <person name="Lipzen A."/>
            <person name="Mereny Z."/>
            <person name="Hegedus B."/>
            <person name="Baldrian P."/>
            <person name="Stursova M."/>
            <person name="Weitz H."/>
            <person name="Taylor A."/>
            <person name="Grigoriev I.V."/>
            <person name="Nagy L.G."/>
            <person name="Martin F."/>
            <person name="Kauserud H."/>
        </authorList>
    </citation>
    <scope>NUCLEOTIDE SEQUENCE</scope>
    <source>
        <strain evidence="9">9144</strain>
    </source>
</reference>
<dbReference type="Proteomes" id="UP001219525">
    <property type="component" value="Unassembled WGS sequence"/>
</dbReference>
<organism evidence="9 10">
    <name type="scientific">Mycena pura</name>
    <dbReference type="NCBI Taxonomy" id="153505"/>
    <lineage>
        <taxon>Eukaryota</taxon>
        <taxon>Fungi</taxon>
        <taxon>Dikarya</taxon>
        <taxon>Basidiomycota</taxon>
        <taxon>Agaricomycotina</taxon>
        <taxon>Agaricomycetes</taxon>
        <taxon>Agaricomycetidae</taxon>
        <taxon>Agaricales</taxon>
        <taxon>Marasmiineae</taxon>
        <taxon>Mycenaceae</taxon>
        <taxon>Mycena</taxon>
    </lineage>
</organism>
<keyword evidence="4" id="KW-1133">Transmembrane helix</keyword>
<evidence type="ECO:0000313" key="9">
    <source>
        <dbReference type="EMBL" id="KAJ7192355.1"/>
    </source>
</evidence>
<keyword evidence="6" id="KW-0325">Glycoprotein</keyword>
<evidence type="ECO:0000256" key="4">
    <source>
        <dbReference type="ARBA" id="ARBA00022989"/>
    </source>
</evidence>
<evidence type="ECO:0000259" key="8">
    <source>
        <dbReference type="PROSITE" id="PS51212"/>
    </source>
</evidence>
<evidence type="ECO:0000256" key="6">
    <source>
        <dbReference type="ARBA" id="ARBA00023180"/>
    </source>
</evidence>
<dbReference type="GO" id="GO:0005886">
    <property type="term" value="C:plasma membrane"/>
    <property type="evidence" value="ECO:0007669"/>
    <property type="project" value="TreeGrafter"/>
</dbReference>
<feature type="domain" description="WSC" evidence="8">
    <location>
        <begin position="49"/>
        <end position="146"/>
    </location>
</feature>
<dbReference type="Pfam" id="PF01822">
    <property type="entry name" value="WSC"/>
    <property type="match status" value="2"/>
</dbReference>
<dbReference type="PANTHER" id="PTHR24269:SF16">
    <property type="entry name" value="PROTEIN SLG1"/>
    <property type="match status" value="1"/>
</dbReference>
<dbReference type="InterPro" id="IPR002889">
    <property type="entry name" value="WSC_carb-bd"/>
</dbReference>
<comment type="subcellular location">
    <subcellularLocation>
        <location evidence="1">Membrane</location>
        <topology evidence="1">Single-pass membrane protein</topology>
    </subcellularLocation>
</comment>
<evidence type="ECO:0000256" key="5">
    <source>
        <dbReference type="ARBA" id="ARBA00023136"/>
    </source>
</evidence>
<evidence type="ECO:0000256" key="3">
    <source>
        <dbReference type="ARBA" id="ARBA00022729"/>
    </source>
</evidence>
<gene>
    <name evidence="9" type="ORF">GGX14DRAFT_701408</name>
</gene>
<dbReference type="EMBL" id="JARJCW010000121">
    <property type="protein sequence ID" value="KAJ7192355.1"/>
    <property type="molecule type" value="Genomic_DNA"/>
</dbReference>
<keyword evidence="3 7" id="KW-0732">Signal</keyword>
<dbReference type="InterPro" id="IPR051836">
    <property type="entry name" value="Kremen_rcpt"/>
</dbReference>
<name>A0AAD6Y3A0_9AGAR</name>
<keyword evidence="10" id="KW-1185">Reference proteome</keyword>
<evidence type="ECO:0000256" key="1">
    <source>
        <dbReference type="ARBA" id="ARBA00004167"/>
    </source>
</evidence>